<protein>
    <recommendedName>
        <fullName evidence="8">3beta-hydroxysteroid 3-dehydrogenase</fullName>
        <ecNumber evidence="8">1.1.1.270</ecNumber>
    </recommendedName>
</protein>
<name>A0A1E4SDS9_9ASCO</name>
<evidence type="ECO:0000313" key="10">
    <source>
        <dbReference type="Proteomes" id="UP000094285"/>
    </source>
</evidence>
<dbReference type="GO" id="GO:0006696">
    <property type="term" value="P:ergosterol biosynthetic process"/>
    <property type="evidence" value="ECO:0007669"/>
    <property type="project" value="EnsemblFungi"/>
</dbReference>
<dbReference type="Gene3D" id="3.40.50.720">
    <property type="entry name" value="NAD(P)-binding Rossmann-like Domain"/>
    <property type="match status" value="1"/>
</dbReference>
<dbReference type="GO" id="GO:0005741">
    <property type="term" value="C:mitochondrial outer membrane"/>
    <property type="evidence" value="ECO:0007669"/>
    <property type="project" value="TreeGrafter"/>
</dbReference>
<dbReference type="InterPro" id="IPR036291">
    <property type="entry name" value="NAD(P)-bd_dom_sf"/>
</dbReference>
<organism evidence="9 10">
    <name type="scientific">Suhomyces tanzawaensis NRRL Y-17324</name>
    <dbReference type="NCBI Taxonomy" id="984487"/>
    <lineage>
        <taxon>Eukaryota</taxon>
        <taxon>Fungi</taxon>
        <taxon>Dikarya</taxon>
        <taxon>Ascomycota</taxon>
        <taxon>Saccharomycotina</taxon>
        <taxon>Pichiomycetes</taxon>
        <taxon>Debaryomycetaceae</taxon>
        <taxon>Suhomyces</taxon>
    </lineage>
</organism>
<keyword evidence="10" id="KW-1185">Reference proteome</keyword>
<reference evidence="10" key="1">
    <citation type="submission" date="2016-05" db="EMBL/GenBank/DDBJ databases">
        <title>Comparative genomics of biotechnologically important yeasts.</title>
        <authorList>
            <consortium name="DOE Joint Genome Institute"/>
            <person name="Riley R."/>
            <person name="Haridas S."/>
            <person name="Wolfe K.H."/>
            <person name="Lopes M.R."/>
            <person name="Hittinger C.T."/>
            <person name="Goker M."/>
            <person name="Salamov A."/>
            <person name="Wisecaver J."/>
            <person name="Long T.M."/>
            <person name="Aerts A.L."/>
            <person name="Barry K."/>
            <person name="Choi C."/>
            <person name="Clum A."/>
            <person name="Coughlan A.Y."/>
            <person name="Deshpande S."/>
            <person name="Douglass A.P."/>
            <person name="Hanson S.J."/>
            <person name="Klenk H.-P."/>
            <person name="Labutti K."/>
            <person name="Lapidus A."/>
            <person name="Lindquist E."/>
            <person name="Lipzen A."/>
            <person name="Meier-Kolthoff J.P."/>
            <person name="Ohm R.A."/>
            <person name="Otillar R.P."/>
            <person name="Pangilinan J."/>
            <person name="Peng Y."/>
            <person name="Rokas A."/>
            <person name="Rosa C.A."/>
            <person name="Scheuner C."/>
            <person name="Sibirny A.A."/>
            <person name="Slot J.C."/>
            <person name="Stielow J.B."/>
            <person name="Sun H."/>
            <person name="Kurtzman C.P."/>
            <person name="Blackwell M."/>
            <person name="Grigoriev I.V."/>
            <person name="Jeffries T.W."/>
        </authorList>
    </citation>
    <scope>NUCLEOTIDE SEQUENCE [LARGE SCALE GENOMIC DNA]</scope>
    <source>
        <strain evidence="10">NRRL Y-17324</strain>
    </source>
</reference>
<dbReference type="EMBL" id="KV453915">
    <property type="protein sequence ID" value="ODV77655.1"/>
    <property type="molecule type" value="Genomic_DNA"/>
</dbReference>
<evidence type="ECO:0000256" key="4">
    <source>
        <dbReference type="ARBA" id="ARBA00023002"/>
    </source>
</evidence>
<evidence type="ECO:0000256" key="3">
    <source>
        <dbReference type="ARBA" id="ARBA00022955"/>
    </source>
</evidence>
<dbReference type="GO" id="GO:0000253">
    <property type="term" value="F:3-beta-hydroxysteroid 3-dehydrogenase (NADP+) activity"/>
    <property type="evidence" value="ECO:0007669"/>
    <property type="project" value="UniProtKB-EC"/>
</dbReference>
<dbReference type="GeneID" id="30984662"/>
<dbReference type="SUPFAM" id="SSF51735">
    <property type="entry name" value="NAD(P)-binding Rossmann-fold domains"/>
    <property type="match status" value="1"/>
</dbReference>
<dbReference type="GO" id="GO:0005811">
    <property type="term" value="C:lipid droplet"/>
    <property type="evidence" value="ECO:0007669"/>
    <property type="project" value="EnsemblFungi"/>
</dbReference>
<dbReference type="STRING" id="984487.A0A1E4SDS9"/>
<proteinExistence type="inferred from homology"/>
<evidence type="ECO:0000256" key="8">
    <source>
        <dbReference type="ARBA" id="ARBA00023621"/>
    </source>
</evidence>
<dbReference type="PRINTS" id="PR00081">
    <property type="entry name" value="GDHRDH"/>
</dbReference>
<dbReference type="InterPro" id="IPR002347">
    <property type="entry name" value="SDR_fam"/>
</dbReference>
<keyword evidence="3" id="KW-0752">Steroid biosynthesis</keyword>
<keyword evidence="5" id="KW-0443">Lipid metabolism</keyword>
<dbReference type="Proteomes" id="UP000094285">
    <property type="component" value="Unassembled WGS sequence"/>
</dbReference>
<dbReference type="InterPro" id="IPR051593">
    <property type="entry name" value="Ergosterol_Biosynth_ERG27"/>
</dbReference>
<keyword evidence="4" id="KW-0560">Oxidoreductase</keyword>
<dbReference type="GO" id="GO:0005789">
    <property type="term" value="C:endoplasmic reticulum membrane"/>
    <property type="evidence" value="ECO:0007669"/>
    <property type="project" value="EnsemblFungi"/>
</dbReference>
<evidence type="ECO:0000256" key="1">
    <source>
        <dbReference type="ARBA" id="ARBA00022516"/>
    </source>
</evidence>
<evidence type="ECO:0000256" key="5">
    <source>
        <dbReference type="ARBA" id="ARBA00023098"/>
    </source>
</evidence>
<comment type="similarity">
    <text evidence="7">Belongs to the short-chain dehydrogenases/reductases (SDR) family. ERG27 subfamily.</text>
</comment>
<gene>
    <name evidence="9" type="ORF">CANTADRAFT_56007</name>
</gene>
<keyword evidence="1" id="KW-0444">Lipid biosynthesis</keyword>
<comment type="pathway">
    <text evidence="6">Steroid biosynthesis; zymosterol biosynthesis; zymosterol from lanosterol: step 5/6.</text>
</comment>
<dbReference type="AlphaFoldDB" id="A0A1E4SDS9"/>
<evidence type="ECO:0000256" key="6">
    <source>
        <dbReference type="ARBA" id="ARBA00023589"/>
    </source>
</evidence>
<dbReference type="PANTHER" id="PTHR43647:SF1">
    <property type="entry name" value="3-KETO-STEROID REDUCTASE ERG27"/>
    <property type="match status" value="1"/>
</dbReference>
<evidence type="ECO:0000256" key="7">
    <source>
        <dbReference type="ARBA" id="ARBA00023593"/>
    </source>
</evidence>
<keyword evidence="2" id="KW-0521">NADP</keyword>
<evidence type="ECO:0000313" key="9">
    <source>
        <dbReference type="EMBL" id="ODV77655.1"/>
    </source>
</evidence>
<dbReference type="PANTHER" id="PTHR43647">
    <property type="entry name" value="DEHYDROGENASE"/>
    <property type="match status" value="1"/>
</dbReference>
<dbReference type="RefSeq" id="XP_020062777.1">
    <property type="nucleotide sequence ID" value="XM_020210526.1"/>
</dbReference>
<evidence type="ECO:0000256" key="2">
    <source>
        <dbReference type="ARBA" id="ARBA00022857"/>
    </source>
</evidence>
<dbReference type="OrthoDB" id="9989144at2759"/>
<accession>A0A1E4SDS9</accession>
<dbReference type="EC" id="1.1.1.270" evidence="8"/>
<sequence>MSLIREAKVAVITGTTSNLGLNVAYRLLEDVPAEENLTIVVTSRTLPKVNDAIRLLKTYAEKKNLRKGVLEFDYLLLDFTNMVSVLSAYHELSKRYTHIDYFIANAAQGVYSGIHWPLVAYYLVTDFDIAVKAAPYRIQRTGVKSADGLGLVFQANVFGPYYLVSKLTKLLKGGKVIWVSSVLAEPKSLSFDDLQLVKSDIPYEGSKRLLDLMFMGSYKKFSKQGVYHNLVQPGIFTSFGFYEYLNFFTYFGMLMSFYLARLIYSECHNVSGYNAANALVTSALNDEPQDKKIGLASSRFGREYIVRDEVDATGAEDVAAYLDKLVDEWDENFKDQIVNSRQM</sequence>